<dbReference type="AlphaFoldDB" id="A0A4U6UYT7"/>
<dbReference type="EMBL" id="CM016555">
    <property type="protein sequence ID" value="TKW21860.1"/>
    <property type="molecule type" value="Genomic_DNA"/>
</dbReference>
<gene>
    <name evidence="2" type="ORF">SEVIR_4G148401v2</name>
</gene>
<evidence type="ECO:0000313" key="3">
    <source>
        <dbReference type="Proteomes" id="UP000298652"/>
    </source>
</evidence>
<evidence type="ECO:0000313" key="2">
    <source>
        <dbReference type="EMBL" id="TKW21860.1"/>
    </source>
</evidence>
<accession>A0A4U6UYT7</accession>
<proteinExistence type="predicted"/>
<reference evidence="2" key="1">
    <citation type="submission" date="2019-03" db="EMBL/GenBank/DDBJ databases">
        <title>WGS assembly of Setaria viridis.</title>
        <authorList>
            <person name="Huang P."/>
            <person name="Jenkins J."/>
            <person name="Grimwood J."/>
            <person name="Barry K."/>
            <person name="Healey A."/>
            <person name="Mamidi S."/>
            <person name="Sreedasyam A."/>
            <person name="Shu S."/>
            <person name="Feldman M."/>
            <person name="Wu J."/>
            <person name="Yu Y."/>
            <person name="Chen C."/>
            <person name="Johnson J."/>
            <person name="Rokhsar D."/>
            <person name="Baxter I."/>
            <person name="Schmutz J."/>
            <person name="Brutnell T."/>
            <person name="Kellogg E."/>
        </authorList>
    </citation>
    <scope>NUCLEOTIDE SEQUENCE [LARGE SCALE GENOMIC DNA]</scope>
</reference>
<protein>
    <recommendedName>
        <fullName evidence="4">Secreted protein</fullName>
    </recommendedName>
</protein>
<dbReference type="Gramene" id="TKW21860">
    <property type="protein sequence ID" value="TKW21860"/>
    <property type="gene ID" value="SEVIR_4G148401v2"/>
</dbReference>
<evidence type="ECO:0008006" key="4">
    <source>
        <dbReference type="Google" id="ProtNLM"/>
    </source>
</evidence>
<evidence type="ECO:0000256" key="1">
    <source>
        <dbReference type="SAM" id="SignalP"/>
    </source>
</evidence>
<name>A0A4U6UYT7_SETVI</name>
<keyword evidence="3" id="KW-1185">Reference proteome</keyword>
<sequence length="81" mass="9471">MMMAILLLVSLVVLKKKLEPRLLYMNPKTWILLVPWHYCRKKWKCLIRSTNSKLRIRGLANLVAGVSLPVTKPNLLTRKKM</sequence>
<feature type="chain" id="PRO_5020833036" description="Secreted protein" evidence="1">
    <location>
        <begin position="21"/>
        <end position="81"/>
    </location>
</feature>
<organism evidence="2 3">
    <name type="scientific">Setaria viridis</name>
    <name type="common">Green bristlegrass</name>
    <name type="synonym">Setaria italica subsp. viridis</name>
    <dbReference type="NCBI Taxonomy" id="4556"/>
    <lineage>
        <taxon>Eukaryota</taxon>
        <taxon>Viridiplantae</taxon>
        <taxon>Streptophyta</taxon>
        <taxon>Embryophyta</taxon>
        <taxon>Tracheophyta</taxon>
        <taxon>Spermatophyta</taxon>
        <taxon>Magnoliopsida</taxon>
        <taxon>Liliopsida</taxon>
        <taxon>Poales</taxon>
        <taxon>Poaceae</taxon>
        <taxon>PACMAD clade</taxon>
        <taxon>Panicoideae</taxon>
        <taxon>Panicodae</taxon>
        <taxon>Paniceae</taxon>
        <taxon>Cenchrinae</taxon>
        <taxon>Setaria</taxon>
    </lineage>
</organism>
<dbReference type="Proteomes" id="UP000298652">
    <property type="component" value="Chromosome 4"/>
</dbReference>
<keyword evidence="1" id="KW-0732">Signal</keyword>
<feature type="signal peptide" evidence="1">
    <location>
        <begin position="1"/>
        <end position="20"/>
    </location>
</feature>